<name>A0A0C9XJQ2_9AGAR</name>
<reference evidence="3" key="2">
    <citation type="submission" date="2015-01" db="EMBL/GenBank/DDBJ databases">
        <title>Evolutionary Origins and Diversification of the Mycorrhizal Mutualists.</title>
        <authorList>
            <consortium name="DOE Joint Genome Institute"/>
            <consortium name="Mycorrhizal Genomics Consortium"/>
            <person name="Kohler A."/>
            <person name="Kuo A."/>
            <person name="Nagy L.G."/>
            <person name="Floudas D."/>
            <person name="Copeland A."/>
            <person name="Barry K.W."/>
            <person name="Cichocki N."/>
            <person name="Veneault-Fourrey C."/>
            <person name="LaButti K."/>
            <person name="Lindquist E.A."/>
            <person name="Lipzen A."/>
            <person name="Lundell T."/>
            <person name="Morin E."/>
            <person name="Murat C."/>
            <person name="Riley R."/>
            <person name="Ohm R."/>
            <person name="Sun H."/>
            <person name="Tunlid A."/>
            <person name="Henrissat B."/>
            <person name="Grigoriev I.V."/>
            <person name="Hibbett D.S."/>
            <person name="Martin F."/>
        </authorList>
    </citation>
    <scope>NUCLEOTIDE SEQUENCE [LARGE SCALE GENOMIC DNA]</scope>
    <source>
        <strain evidence="3">LaAM-08-1</strain>
    </source>
</reference>
<feature type="non-terminal residue" evidence="2">
    <location>
        <position position="96"/>
    </location>
</feature>
<evidence type="ECO:0008006" key="4">
    <source>
        <dbReference type="Google" id="ProtNLM"/>
    </source>
</evidence>
<dbReference type="AlphaFoldDB" id="A0A0C9XJQ2"/>
<reference evidence="2 3" key="1">
    <citation type="submission" date="2014-04" db="EMBL/GenBank/DDBJ databases">
        <authorList>
            <consortium name="DOE Joint Genome Institute"/>
            <person name="Kuo A."/>
            <person name="Kohler A."/>
            <person name="Nagy L.G."/>
            <person name="Floudas D."/>
            <person name="Copeland A."/>
            <person name="Barry K.W."/>
            <person name="Cichocki N."/>
            <person name="Veneault-Fourrey C."/>
            <person name="LaButti K."/>
            <person name="Lindquist E.A."/>
            <person name="Lipzen A."/>
            <person name="Lundell T."/>
            <person name="Morin E."/>
            <person name="Murat C."/>
            <person name="Sun H."/>
            <person name="Tunlid A."/>
            <person name="Henrissat B."/>
            <person name="Grigoriev I.V."/>
            <person name="Hibbett D.S."/>
            <person name="Martin F."/>
            <person name="Nordberg H.P."/>
            <person name="Cantor M.N."/>
            <person name="Hua S.X."/>
        </authorList>
    </citation>
    <scope>NUCLEOTIDE SEQUENCE [LARGE SCALE GENOMIC DNA]</scope>
    <source>
        <strain evidence="2 3">LaAM-08-1</strain>
    </source>
</reference>
<organism evidence="2 3">
    <name type="scientific">Laccaria amethystina LaAM-08-1</name>
    <dbReference type="NCBI Taxonomy" id="1095629"/>
    <lineage>
        <taxon>Eukaryota</taxon>
        <taxon>Fungi</taxon>
        <taxon>Dikarya</taxon>
        <taxon>Basidiomycota</taxon>
        <taxon>Agaricomycotina</taxon>
        <taxon>Agaricomycetes</taxon>
        <taxon>Agaricomycetidae</taxon>
        <taxon>Agaricales</taxon>
        <taxon>Agaricineae</taxon>
        <taxon>Hydnangiaceae</taxon>
        <taxon>Laccaria</taxon>
    </lineage>
</organism>
<protein>
    <recommendedName>
        <fullName evidence="4">Glycoprotein G</fullName>
    </recommendedName>
</protein>
<dbReference type="Proteomes" id="UP000054477">
    <property type="component" value="Unassembled WGS sequence"/>
</dbReference>
<feature type="compositionally biased region" description="Basic residues" evidence="1">
    <location>
        <begin position="57"/>
        <end position="66"/>
    </location>
</feature>
<dbReference type="EMBL" id="KN838682">
    <property type="protein sequence ID" value="KIJ97836.1"/>
    <property type="molecule type" value="Genomic_DNA"/>
</dbReference>
<feature type="compositionally biased region" description="Polar residues" evidence="1">
    <location>
        <begin position="44"/>
        <end position="54"/>
    </location>
</feature>
<feature type="compositionally biased region" description="Polar residues" evidence="1">
    <location>
        <begin position="13"/>
        <end position="27"/>
    </location>
</feature>
<feature type="compositionally biased region" description="Basic residues" evidence="1">
    <location>
        <begin position="1"/>
        <end position="10"/>
    </location>
</feature>
<evidence type="ECO:0000313" key="3">
    <source>
        <dbReference type="Proteomes" id="UP000054477"/>
    </source>
</evidence>
<dbReference type="HOGENOM" id="CLU_2365257_0_0_1"/>
<evidence type="ECO:0000313" key="2">
    <source>
        <dbReference type="EMBL" id="KIJ97836.1"/>
    </source>
</evidence>
<proteinExistence type="predicted"/>
<feature type="compositionally biased region" description="Polar residues" evidence="1">
    <location>
        <begin position="75"/>
        <end position="96"/>
    </location>
</feature>
<feature type="region of interest" description="Disordered" evidence="1">
    <location>
        <begin position="1"/>
        <end position="96"/>
    </location>
</feature>
<sequence>TTTHHTKRARPPTNGTNRPPSRQNPGRPQTKPPITHESPPATRSAHSNHPQTMTAHHDKKRARPHTKNKEPPSLAPTNNSTKQVRTTTTAHLLQPP</sequence>
<feature type="non-terminal residue" evidence="2">
    <location>
        <position position="1"/>
    </location>
</feature>
<accession>A0A0C9XJQ2</accession>
<evidence type="ECO:0000256" key="1">
    <source>
        <dbReference type="SAM" id="MobiDB-lite"/>
    </source>
</evidence>
<keyword evidence="3" id="KW-1185">Reference proteome</keyword>
<gene>
    <name evidence="2" type="ORF">K443DRAFT_70668</name>
</gene>